<comment type="similarity">
    <text evidence="3 10">Belongs to the PurH family.</text>
</comment>
<dbReference type="FunFam" id="3.40.50.1380:FF:000001">
    <property type="entry name" value="Bifunctional purine biosynthesis protein PurH"/>
    <property type="match status" value="1"/>
</dbReference>
<dbReference type="Pfam" id="PF02142">
    <property type="entry name" value="MGS"/>
    <property type="match status" value="1"/>
</dbReference>
<dbReference type="Pfam" id="PF01808">
    <property type="entry name" value="AICARFT_IMPCHas"/>
    <property type="match status" value="1"/>
</dbReference>
<evidence type="ECO:0000256" key="4">
    <source>
        <dbReference type="ARBA" id="ARBA00022679"/>
    </source>
</evidence>
<dbReference type="Gene3D" id="3.40.140.20">
    <property type="match status" value="2"/>
</dbReference>
<evidence type="ECO:0000313" key="13">
    <source>
        <dbReference type="Proteomes" id="UP000548326"/>
    </source>
</evidence>
<dbReference type="GO" id="GO:0004643">
    <property type="term" value="F:phosphoribosylaminoimidazolecarboxamide formyltransferase activity"/>
    <property type="evidence" value="ECO:0007669"/>
    <property type="project" value="UniProtKB-UniRule"/>
</dbReference>
<comment type="catalytic activity">
    <reaction evidence="8 10">
        <text>(6R)-10-formyltetrahydrofolate + 5-amino-1-(5-phospho-beta-D-ribosyl)imidazole-4-carboxamide = 5-formamido-1-(5-phospho-D-ribosyl)imidazole-4-carboxamide + (6S)-5,6,7,8-tetrahydrofolate</text>
        <dbReference type="Rhea" id="RHEA:22192"/>
        <dbReference type="ChEBI" id="CHEBI:57453"/>
        <dbReference type="ChEBI" id="CHEBI:58467"/>
        <dbReference type="ChEBI" id="CHEBI:58475"/>
        <dbReference type="ChEBI" id="CHEBI:195366"/>
        <dbReference type="EC" id="2.1.2.3"/>
    </reaction>
</comment>
<keyword evidence="7 10" id="KW-0511">Multifunctional enzyme</keyword>
<dbReference type="PROSITE" id="PS51855">
    <property type="entry name" value="MGS"/>
    <property type="match status" value="1"/>
</dbReference>
<dbReference type="InterPro" id="IPR036914">
    <property type="entry name" value="MGS-like_dom_sf"/>
</dbReference>
<protein>
    <recommendedName>
        <fullName evidence="10">Bifunctional purine biosynthesis protein PurH</fullName>
    </recommendedName>
    <domain>
        <recommendedName>
            <fullName evidence="10">Phosphoribosylaminoimidazolecarboxamide formyltransferase</fullName>
            <ecNumber evidence="10">2.1.2.3</ecNumber>
        </recommendedName>
        <alternativeName>
            <fullName evidence="10">AICAR transformylase</fullName>
        </alternativeName>
    </domain>
    <domain>
        <recommendedName>
            <fullName evidence="10">IMP cyclohydrolase</fullName>
            <ecNumber evidence="10">3.5.4.10</ecNumber>
        </recommendedName>
        <alternativeName>
            <fullName evidence="10">ATIC</fullName>
        </alternativeName>
        <alternativeName>
            <fullName evidence="10">IMP synthase</fullName>
        </alternativeName>
        <alternativeName>
            <fullName evidence="10">Inosinicase</fullName>
        </alternativeName>
    </domain>
</protein>
<evidence type="ECO:0000256" key="7">
    <source>
        <dbReference type="ARBA" id="ARBA00023268"/>
    </source>
</evidence>
<gene>
    <name evidence="10" type="primary">purH</name>
    <name evidence="12" type="ORF">HDF22_003292</name>
</gene>
<dbReference type="EC" id="2.1.2.3" evidence="10"/>
<dbReference type="HAMAP" id="MF_00139">
    <property type="entry name" value="PurH"/>
    <property type="match status" value="1"/>
</dbReference>
<dbReference type="AlphaFoldDB" id="A0A841JE34"/>
<accession>A0A841JE34</accession>
<comment type="caution">
    <text evidence="12">The sequence shown here is derived from an EMBL/GenBank/DDBJ whole genome shotgun (WGS) entry which is preliminary data.</text>
</comment>
<dbReference type="FunFam" id="3.40.140.20:FF:000001">
    <property type="entry name" value="Bifunctional purine biosynthesis protein PurH"/>
    <property type="match status" value="1"/>
</dbReference>
<dbReference type="RefSeq" id="WP_183588370.1">
    <property type="nucleotide sequence ID" value="NZ_JACHCA010000008.1"/>
</dbReference>
<evidence type="ECO:0000256" key="2">
    <source>
        <dbReference type="ARBA" id="ARBA00004954"/>
    </source>
</evidence>
<comment type="pathway">
    <text evidence="2 10">Purine metabolism; IMP biosynthesis via de novo pathway; 5-formamido-1-(5-phospho-D-ribosyl)imidazole-4-carboxamide from 5-amino-1-(5-phospho-D-ribosyl)imidazole-4-carboxamide (10-formyl THF route): step 1/1.</text>
</comment>
<dbReference type="GO" id="GO:0003937">
    <property type="term" value="F:IMP cyclohydrolase activity"/>
    <property type="evidence" value="ECO:0007669"/>
    <property type="project" value="UniProtKB-UniRule"/>
</dbReference>
<dbReference type="GO" id="GO:0005829">
    <property type="term" value="C:cytosol"/>
    <property type="evidence" value="ECO:0007669"/>
    <property type="project" value="TreeGrafter"/>
</dbReference>
<evidence type="ECO:0000256" key="9">
    <source>
        <dbReference type="ARBA" id="ARBA00050687"/>
    </source>
</evidence>
<dbReference type="GO" id="GO:0006189">
    <property type="term" value="P:'de novo' IMP biosynthetic process"/>
    <property type="evidence" value="ECO:0007669"/>
    <property type="project" value="UniProtKB-UniRule"/>
</dbReference>
<dbReference type="PIRSF" id="PIRSF000414">
    <property type="entry name" value="AICARFT_IMPCHas"/>
    <property type="match status" value="1"/>
</dbReference>
<reference evidence="12 13" key="1">
    <citation type="submission" date="2020-08" db="EMBL/GenBank/DDBJ databases">
        <title>Genomic Encyclopedia of Type Strains, Phase IV (KMG-V): Genome sequencing to study the core and pangenomes of soil and plant-associated prokaryotes.</title>
        <authorList>
            <person name="Whitman W."/>
        </authorList>
    </citation>
    <scope>NUCLEOTIDE SEQUENCE [LARGE SCALE GENOMIC DNA]</scope>
    <source>
        <strain evidence="12 13">MP601</strain>
    </source>
</reference>
<dbReference type="SMART" id="SM00798">
    <property type="entry name" value="AICARFT_IMPCHas"/>
    <property type="match status" value="1"/>
</dbReference>
<dbReference type="InterPro" id="IPR002695">
    <property type="entry name" value="PurH-like"/>
</dbReference>
<keyword evidence="4 10" id="KW-0808">Transferase</keyword>
<dbReference type="InterPro" id="IPR016193">
    <property type="entry name" value="Cytidine_deaminase-like"/>
</dbReference>
<feature type="domain" description="MGS-like" evidence="11">
    <location>
        <begin position="1"/>
        <end position="149"/>
    </location>
</feature>
<dbReference type="PANTHER" id="PTHR11692:SF0">
    <property type="entry name" value="BIFUNCTIONAL PURINE BIOSYNTHESIS PROTEIN ATIC"/>
    <property type="match status" value="1"/>
</dbReference>
<name>A0A841JE34_9SPHI</name>
<dbReference type="FunFam" id="3.40.140.20:FF:000005">
    <property type="entry name" value="Bifunctional purine biosynthesis protein PurH"/>
    <property type="match status" value="1"/>
</dbReference>
<dbReference type="PANTHER" id="PTHR11692">
    <property type="entry name" value="BIFUNCTIONAL PURINE BIOSYNTHESIS PROTEIN PURH"/>
    <property type="match status" value="1"/>
</dbReference>
<dbReference type="UniPathway" id="UPA00074">
    <property type="reaction ID" value="UER00133"/>
</dbReference>
<dbReference type="EC" id="3.5.4.10" evidence="10"/>
<sequence length="508" mass="55734">MSQSVQIKNALISVYYKDNLEPIILELNRLGVEIYSTGGTETFIRNLGVNVVPVEDLTSYPSILGGRVKTLHPKVFGGILARRSFDGDGQQLAQYEIPEIDLVIVDLYPFEETVKSGAAEEDVIEKIDIGGISLIRAAAKNFKDVVIVASKNDYGTLEEILKTQGGATKLDQRRSFAQKAFNISSHYDSAIFQYFNQEEPLPVFKQSIQNSQVLRYGENPHQGGVFYGNLDAMFTKLHGKELSYNNLVDVDAAVALIDEFTEPTVAILKHTNACGIASRSFIKEAWVDALACDPVSAFGGVIIANDEIDAETATEISKIFYEVLIAPAYTDEAVQILQSKKNRIILVRQPVALPTKQFKTLLNGVIEQDKDAVIEGPTQMTPVTNRKPTEHELHDLFFANKVVKHTKSNTIVFAKNGQLMASGVGQTSRVDSLRQAVIKAHSFGFDLNGAVMASDAFFPFPDCAELAAEAGITAILQPGGSINDKLSVEMCNEKNISMVTTGVRHFKH</sequence>
<dbReference type="InterPro" id="IPR011607">
    <property type="entry name" value="MGS-like_dom"/>
</dbReference>
<evidence type="ECO:0000256" key="8">
    <source>
        <dbReference type="ARBA" id="ARBA00050488"/>
    </source>
</evidence>
<keyword evidence="6 10" id="KW-0378">Hydrolase</keyword>
<evidence type="ECO:0000256" key="6">
    <source>
        <dbReference type="ARBA" id="ARBA00022801"/>
    </source>
</evidence>
<dbReference type="InterPro" id="IPR024051">
    <property type="entry name" value="AICAR_Tfase_dup_dom_sf"/>
</dbReference>
<comment type="pathway">
    <text evidence="1 10">Purine metabolism; IMP biosynthesis via de novo pathway; IMP from 5-formamido-1-(5-phospho-D-ribosyl)imidazole-4-carboxamide: step 1/1.</text>
</comment>
<keyword evidence="5 10" id="KW-0658">Purine biosynthesis</keyword>
<dbReference type="SUPFAM" id="SSF53927">
    <property type="entry name" value="Cytidine deaminase-like"/>
    <property type="match status" value="1"/>
</dbReference>
<proteinExistence type="inferred from homology"/>
<comment type="domain">
    <text evidence="10">The IMP cyclohydrolase activity resides in the N-terminal region.</text>
</comment>
<dbReference type="NCBIfam" id="NF002049">
    <property type="entry name" value="PRK00881.1"/>
    <property type="match status" value="1"/>
</dbReference>
<dbReference type="Proteomes" id="UP000548326">
    <property type="component" value="Unassembled WGS sequence"/>
</dbReference>
<evidence type="ECO:0000256" key="3">
    <source>
        <dbReference type="ARBA" id="ARBA00007667"/>
    </source>
</evidence>
<evidence type="ECO:0000256" key="5">
    <source>
        <dbReference type="ARBA" id="ARBA00022755"/>
    </source>
</evidence>
<dbReference type="CDD" id="cd01421">
    <property type="entry name" value="IMPCH"/>
    <property type="match status" value="1"/>
</dbReference>
<organism evidence="12 13">
    <name type="scientific">Mucilaginibacter lappiensis</name>
    <dbReference type="NCBI Taxonomy" id="354630"/>
    <lineage>
        <taxon>Bacteria</taxon>
        <taxon>Pseudomonadati</taxon>
        <taxon>Bacteroidota</taxon>
        <taxon>Sphingobacteriia</taxon>
        <taxon>Sphingobacteriales</taxon>
        <taxon>Sphingobacteriaceae</taxon>
        <taxon>Mucilaginibacter</taxon>
    </lineage>
</organism>
<comment type="catalytic activity">
    <reaction evidence="9 10">
        <text>IMP + H2O = 5-formamido-1-(5-phospho-D-ribosyl)imidazole-4-carboxamide</text>
        <dbReference type="Rhea" id="RHEA:18445"/>
        <dbReference type="ChEBI" id="CHEBI:15377"/>
        <dbReference type="ChEBI" id="CHEBI:58053"/>
        <dbReference type="ChEBI" id="CHEBI:58467"/>
        <dbReference type="EC" id="3.5.4.10"/>
    </reaction>
</comment>
<dbReference type="SMART" id="SM00851">
    <property type="entry name" value="MGS"/>
    <property type="match status" value="1"/>
</dbReference>
<dbReference type="EMBL" id="JACHCA010000008">
    <property type="protein sequence ID" value="MBB6129167.1"/>
    <property type="molecule type" value="Genomic_DNA"/>
</dbReference>
<evidence type="ECO:0000256" key="1">
    <source>
        <dbReference type="ARBA" id="ARBA00004844"/>
    </source>
</evidence>
<evidence type="ECO:0000256" key="10">
    <source>
        <dbReference type="HAMAP-Rule" id="MF_00139"/>
    </source>
</evidence>
<dbReference type="Gene3D" id="3.40.50.1380">
    <property type="entry name" value="Methylglyoxal synthase-like domain"/>
    <property type="match status" value="1"/>
</dbReference>
<evidence type="ECO:0000313" key="12">
    <source>
        <dbReference type="EMBL" id="MBB6129167.1"/>
    </source>
</evidence>
<evidence type="ECO:0000259" key="11">
    <source>
        <dbReference type="PROSITE" id="PS51855"/>
    </source>
</evidence>
<dbReference type="SUPFAM" id="SSF52335">
    <property type="entry name" value="Methylglyoxal synthase-like"/>
    <property type="match status" value="1"/>
</dbReference>